<comment type="caution">
    <text evidence="8">Lacks conserved residue(s) required for the propagation of feature annotation.</text>
</comment>
<dbReference type="RefSeq" id="WP_048193184.1">
    <property type="nucleotide sequence ID" value="NZ_CAAGSM010000007.1"/>
</dbReference>
<name>A0A099T5H4_METMT</name>
<dbReference type="SUPFAM" id="SSF52418">
    <property type="entry name" value="Nucleoside phosphorylase/phosphoribosyltransferase catalytic domain"/>
    <property type="match status" value="1"/>
</dbReference>
<evidence type="ECO:0000313" key="12">
    <source>
        <dbReference type="Proteomes" id="UP000029859"/>
    </source>
</evidence>
<feature type="binding site" evidence="8">
    <location>
        <position position="91"/>
    </location>
    <ligand>
        <name>Mg(2+)</name>
        <dbReference type="ChEBI" id="CHEBI:18420"/>
        <label>1</label>
    </ligand>
</feature>
<keyword evidence="7 8" id="KW-0057">Aromatic amino acid biosynthesis</keyword>
<evidence type="ECO:0000256" key="5">
    <source>
        <dbReference type="ARBA" id="ARBA00022679"/>
    </source>
</evidence>
<dbReference type="InterPro" id="IPR017459">
    <property type="entry name" value="Glycosyl_Trfase_fam3_N_dom"/>
</dbReference>
<dbReference type="InterPro" id="IPR036320">
    <property type="entry name" value="Glycosyl_Trfase_fam3_N_dom_sf"/>
</dbReference>
<comment type="subunit">
    <text evidence="8">Homodimer.</text>
</comment>
<keyword evidence="8" id="KW-0479">Metal-binding</keyword>
<evidence type="ECO:0000256" key="6">
    <source>
        <dbReference type="ARBA" id="ARBA00022822"/>
    </source>
</evidence>
<evidence type="ECO:0000256" key="2">
    <source>
        <dbReference type="ARBA" id="ARBA00011948"/>
    </source>
</evidence>
<feature type="binding site" evidence="8">
    <location>
        <begin position="82"/>
        <end position="83"/>
    </location>
    <ligand>
        <name>5-phospho-alpha-D-ribose 1-diphosphate</name>
        <dbReference type="ChEBI" id="CHEBI:58017"/>
    </ligand>
</feature>
<dbReference type="UniPathway" id="UPA00035">
    <property type="reaction ID" value="UER00041"/>
</dbReference>
<dbReference type="GO" id="GO:0004048">
    <property type="term" value="F:anthranilate phosphoribosyltransferase activity"/>
    <property type="evidence" value="ECO:0007669"/>
    <property type="project" value="UniProtKB-UniRule"/>
</dbReference>
<comment type="pathway">
    <text evidence="1 8">Amino-acid biosynthesis; L-tryptophan biosynthesis; L-tryptophan from chorismate: step 2/5.</text>
</comment>
<keyword evidence="12" id="KW-1185">Reference proteome</keyword>
<dbReference type="Gene3D" id="3.40.1030.10">
    <property type="entry name" value="Nucleoside phosphorylase/phosphoribosyltransferase catalytic domain"/>
    <property type="match status" value="1"/>
</dbReference>
<dbReference type="GO" id="GO:0000162">
    <property type="term" value="P:L-tryptophan biosynthetic process"/>
    <property type="evidence" value="ECO:0007669"/>
    <property type="project" value="UniProtKB-UniRule"/>
</dbReference>
<feature type="binding site" evidence="8">
    <location>
        <position position="79"/>
    </location>
    <ligand>
        <name>anthranilate</name>
        <dbReference type="ChEBI" id="CHEBI:16567"/>
        <label>1</label>
    </ligand>
</feature>
<feature type="binding site" evidence="8">
    <location>
        <position position="110"/>
    </location>
    <ligand>
        <name>anthranilate</name>
        <dbReference type="ChEBI" id="CHEBI:16567"/>
        <label>1</label>
    </ligand>
</feature>
<keyword evidence="3 8" id="KW-0028">Amino-acid biosynthesis</keyword>
<dbReference type="InterPro" id="IPR000312">
    <property type="entry name" value="Glycosyl_Trfase_fam3"/>
</dbReference>
<gene>
    <name evidence="8" type="primary">trpD</name>
    <name evidence="11" type="ORF">LI82_01440</name>
</gene>
<comment type="caution">
    <text evidence="11">The sequence shown here is derived from an EMBL/GenBank/DDBJ whole genome shotgun (WGS) entry which is preliminary data.</text>
</comment>
<feature type="binding site" evidence="8">
    <location>
        <position position="165"/>
    </location>
    <ligand>
        <name>anthranilate</name>
        <dbReference type="ChEBI" id="CHEBI:16567"/>
        <label>2</label>
    </ligand>
</feature>
<dbReference type="EC" id="2.4.2.18" evidence="2 8"/>
<keyword evidence="8" id="KW-0460">Magnesium</keyword>
<evidence type="ECO:0000256" key="4">
    <source>
        <dbReference type="ARBA" id="ARBA00022676"/>
    </source>
</evidence>
<feature type="domain" description="Glycosyl transferase family 3" evidence="9">
    <location>
        <begin position="73"/>
        <end position="322"/>
    </location>
</feature>
<dbReference type="NCBIfam" id="TIGR01245">
    <property type="entry name" value="trpD"/>
    <property type="match status" value="1"/>
</dbReference>
<dbReference type="Proteomes" id="UP000029859">
    <property type="component" value="Unassembled WGS sequence"/>
</dbReference>
<dbReference type="Pfam" id="PF02885">
    <property type="entry name" value="Glycos_trans_3N"/>
    <property type="match status" value="1"/>
</dbReference>
<comment type="function">
    <text evidence="8">Catalyzes the transfer of the phosphoribosyl group of 5-phosphorylribose-1-pyrophosphate (PRPP) to anthranilate to yield N-(5'-phosphoribosyl)-anthranilate (PRA).</text>
</comment>
<evidence type="ECO:0000259" key="10">
    <source>
        <dbReference type="Pfam" id="PF02885"/>
    </source>
</evidence>
<dbReference type="InterPro" id="IPR005940">
    <property type="entry name" value="Anthranilate_Pribosyl_Tfrase"/>
</dbReference>
<feature type="binding site" evidence="8">
    <location>
        <position position="119"/>
    </location>
    <ligand>
        <name>5-phospho-alpha-D-ribose 1-diphosphate</name>
        <dbReference type="ChEBI" id="CHEBI:58017"/>
    </ligand>
</feature>
<proteinExistence type="inferred from homology"/>
<dbReference type="Pfam" id="PF00591">
    <property type="entry name" value="Glycos_transf_3"/>
    <property type="match status" value="1"/>
</dbReference>
<evidence type="ECO:0000313" key="11">
    <source>
        <dbReference type="EMBL" id="KGK99446.1"/>
    </source>
</evidence>
<evidence type="ECO:0000256" key="3">
    <source>
        <dbReference type="ARBA" id="ARBA00022605"/>
    </source>
</evidence>
<reference evidence="11 12" key="1">
    <citation type="submission" date="2014-09" db="EMBL/GenBank/DDBJ databases">
        <title>Draft genome sequence of an obligately methylotrophic methanogen, Methanococcoides methylutens, isolated from marine sediment.</title>
        <authorList>
            <person name="Guan Y."/>
            <person name="Ngugi D.K."/>
            <person name="Blom J."/>
            <person name="Ali S."/>
            <person name="Ferry J.G."/>
            <person name="Stingl U."/>
        </authorList>
    </citation>
    <scope>NUCLEOTIDE SEQUENCE [LARGE SCALE GENOMIC DNA]</scope>
    <source>
        <strain evidence="11 12">DSM 2657</strain>
    </source>
</reference>
<comment type="similarity">
    <text evidence="8">Belongs to the anthranilate phosphoribosyltransferase family.</text>
</comment>
<dbReference type="SUPFAM" id="SSF47648">
    <property type="entry name" value="Nucleoside phosphorylase/phosphoribosyltransferase N-terminal domain"/>
    <property type="match status" value="1"/>
</dbReference>
<protein>
    <recommendedName>
        <fullName evidence="2 8">Anthranilate phosphoribosyltransferase</fullName>
        <ecNumber evidence="2 8">2.4.2.18</ecNumber>
    </recommendedName>
</protein>
<feature type="binding site" evidence="8">
    <location>
        <position position="87"/>
    </location>
    <ligand>
        <name>5-phospho-alpha-D-ribose 1-diphosphate</name>
        <dbReference type="ChEBI" id="CHEBI:58017"/>
    </ligand>
</feature>
<feature type="binding site" evidence="8">
    <location>
        <begin position="107"/>
        <end position="115"/>
    </location>
    <ligand>
        <name>5-phospho-alpha-D-ribose 1-diphosphate</name>
        <dbReference type="ChEBI" id="CHEBI:58017"/>
    </ligand>
</feature>
<evidence type="ECO:0000256" key="8">
    <source>
        <dbReference type="HAMAP-Rule" id="MF_00211"/>
    </source>
</evidence>
<evidence type="ECO:0000256" key="7">
    <source>
        <dbReference type="ARBA" id="ARBA00023141"/>
    </source>
</evidence>
<feature type="binding site" evidence="8">
    <location>
        <position position="224"/>
    </location>
    <ligand>
        <name>Mg(2+)</name>
        <dbReference type="ChEBI" id="CHEBI:18420"/>
        <label>1</label>
    </ligand>
</feature>
<comment type="catalytic activity">
    <reaction evidence="8">
        <text>N-(5-phospho-beta-D-ribosyl)anthranilate + diphosphate = 5-phospho-alpha-D-ribose 1-diphosphate + anthranilate</text>
        <dbReference type="Rhea" id="RHEA:11768"/>
        <dbReference type="ChEBI" id="CHEBI:16567"/>
        <dbReference type="ChEBI" id="CHEBI:18277"/>
        <dbReference type="ChEBI" id="CHEBI:33019"/>
        <dbReference type="ChEBI" id="CHEBI:58017"/>
        <dbReference type="EC" id="2.4.2.18"/>
    </reaction>
</comment>
<feature type="binding site" evidence="8">
    <location>
        <position position="79"/>
    </location>
    <ligand>
        <name>5-phospho-alpha-D-ribose 1-diphosphate</name>
        <dbReference type="ChEBI" id="CHEBI:58017"/>
    </ligand>
</feature>
<dbReference type="EMBL" id="JRHO01000005">
    <property type="protein sequence ID" value="KGK99446.1"/>
    <property type="molecule type" value="Genomic_DNA"/>
</dbReference>
<keyword evidence="6 8" id="KW-0822">Tryptophan biosynthesis</keyword>
<dbReference type="InterPro" id="IPR035902">
    <property type="entry name" value="Nuc_phospho_transferase"/>
</dbReference>
<organism evidence="11 12">
    <name type="scientific">Methanococcoides methylutens</name>
    <dbReference type="NCBI Taxonomy" id="2226"/>
    <lineage>
        <taxon>Archaea</taxon>
        <taxon>Methanobacteriati</taxon>
        <taxon>Methanobacteriota</taxon>
        <taxon>Stenosarchaea group</taxon>
        <taxon>Methanomicrobia</taxon>
        <taxon>Methanosarcinales</taxon>
        <taxon>Methanosarcinaceae</taxon>
        <taxon>Methanococcoides</taxon>
    </lineage>
</organism>
<dbReference type="PANTHER" id="PTHR43285">
    <property type="entry name" value="ANTHRANILATE PHOSPHORIBOSYLTRANSFERASE"/>
    <property type="match status" value="1"/>
</dbReference>
<dbReference type="GO" id="GO:0000287">
    <property type="term" value="F:magnesium ion binding"/>
    <property type="evidence" value="ECO:0007669"/>
    <property type="project" value="UniProtKB-UniRule"/>
</dbReference>
<comment type="cofactor">
    <cofactor evidence="8">
        <name>Mg(2+)</name>
        <dbReference type="ChEBI" id="CHEBI:18420"/>
    </cofactor>
    <text evidence="8">Binds 2 magnesium ions per monomer.</text>
</comment>
<feature type="domain" description="Glycosyl transferase family 3 N-terminal" evidence="10">
    <location>
        <begin position="3"/>
        <end position="62"/>
    </location>
</feature>
<evidence type="ECO:0000256" key="1">
    <source>
        <dbReference type="ARBA" id="ARBA00004907"/>
    </source>
</evidence>
<dbReference type="HAMAP" id="MF_00211">
    <property type="entry name" value="TrpD"/>
    <property type="match status" value="1"/>
</dbReference>
<dbReference type="OrthoDB" id="8214at2157"/>
<feature type="binding site" evidence="8">
    <location>
        <position position="224"/>
    </location>
    <ligand>
        <name>Mg(2+)</name>
        <dbReference type="ChEBI" id="CHEBI:18420"/>
        <label>2</label>
    </ligand>
</feature>
<dbReference type="Gene3D" id="1.20.970.10">
    <property type="entry name" value="Transferase, Pyrimidine Nucleoside Phosphorylase, Chain C"/>
    <property type="match status" value="1"/>
</dbReference>
<feature type="binding site" evidence="8">
    <location>
        <position position="223"/>
    </location>
    <ligand>
        <name>Mg(2+)</name>
        <dbReference type="ChEBI" id="CHEBI:18420"/>
        <label>2</label>
    </ligand>
</feature>
<accession>A0A099T5H4</accession>
<dbReference type="GO" id="GO:0005829">
    <property type="term" value="C:cytosol"/>
    <property type="evidence" value="ECO:0007669"/>
    <property type="project" value="TreeGrafter"/>
</dbReference>
<sequence length="353" mass="37777">MKRCLQKLIDGYDLTMAEAEAAMGQILENATDAQIGAFVMGMKMKGETPEEVAGFVKAMLKEANLISPEVSGTLVDIVGTGGDRHNTINISTTAAIVAAAAGVTVAKHGNFSFTSLSGSADVLRELGIKIDLDHDQVKKSIEDIGIGFMLAPKFHPAMKRVVGPRKELGVRTMFNILGPLTNPAGAKSQVIGVFDKSLCRLMAEVLCRLGKEHILVLHGDGMDEISTISETYVVELKNGVISTYTINPEDLGVPRAKATDIVGGTPEENARDILYIFNGEKGPKRDIVVVNAAAAIYVAGMADSIKEAIPIAEEAIDSGKALDKLKQFIEFTSGEKVENESLNTCQSMRHEVC</sequence>
<dbReference type="FunFam" id="3.40.1030.10:FF:000002">
    <property type="entry name" value="Anthranilate phosphoribosyltransferase"/>
    <property type="match status" value="1"/>
</dbReference>
<keyword evidence="4 8" id="KW-0328">Glycosyltransferase</keyword>
<dbReference type="AlphaFoldDB" id="A0A099T5H4"/>
<evidence type="ECO:0000259" key="9">
    <source>
        <dbReference type="Pfam" id="PF00591"/>
    </source>
</evidence>
<keyword evidence="5 8" id="KW-0808">Transferase</keyword>
<dbReference type="PANTHER" id="PTHR43285:SF2">
    <property type="entry name" value="ANTHRANILATE PHOSPHORIBOSYLTRANSFERASE"/>
    <property type="match status" value="1"/>
</dbReference>
<feature type="binding site" evidence="8">
    <location>
        <begin position="89"/>
        <end position="92"/>
    </location>
    <ligand>
        <name>5-phospho-alpha-D-ribose 1-diphosphate</name>
        <dbReference type="ChEBI" id="CHEBI:58017"/>
    </ligand>
</feature>